<dbReference type="CDD" id="cd06163">
    <property type="entry name" value="S2P-M50_PDZ_RseP-like"/>
    <property type="match status" value="1"/>
</dbReference>
<feature type="domain" description="PDZ" evidence="12">
    <location>
        <begin position="119"/>
        <end position="156"/>
    </location>
</feature>
<evidence type="ECO:0000256" key="9">
    <source>
        <dbReference type="ARBA" id="ARBA00023049"/>
    </source>
</evidence>
<dbReference type="InterPro" id="IPR041489">
    <property type="entry name" value="PDZ_6"/>
</dbReference>
<evidence type="ECO:0000313" key="13">
    <source>
        <dbReference type="EMBL" id="MDF9407278.1"/>
    </source>
</evidence>
<evidence type="ECO:0000256" key="11">
    <source>
        <dbReference type="RuleBase" id="RU362031"/>
    </source>
</evidence>
<evidence type="ECO:0000256" key="10">
    <source>
        <dbReference type="ARBA" id="ARBA00023136"/>
    </source>
</evidence>
<dbReference type="Proteomes" id="UP001154312">
    <property type="component" value="Unassembled WGS sequence"/>
</dbReference>
<evidence type="ECO:0000256" key="3">
    <source>
        <dbReference type="ARBA" id="ARBA00007931"/>
    </source>
</evidence>
<comment type="caution">
    <text evidence="13">The sequence shown here is derived from an EMBL/GenBank/DDBJ whole genome shotgun (WGS) entry which is preliminary data.</text>
</comment>
<sequence length="349" mass="38281">MLTFIASVFVFGMLVIFHELGHFSIAKLVGIKVHEFSLGFGPKLFGVPKGETSYNIRALPLGGFVRMAGMDPNEEDFVDDERGFNKKTVGQRVAVIFAGPLMNFILAVVLLAFVFMFQGLPVATTEIKEVVPGSPAEKAGIVAGDKIVAINGEHLEEWEKLVAWISEHPEERITVTISRGGIEQQYDINTYRDENGQGKIGVVSASGYRRMGLIPSIALGFEWTGRITVTILDFIAKMIFGQAPAELGGPVRVVNEIGKAAQVGFFFLLQLSAFLSINLGLFNLFPIPALDGSRILFLAWEKVGGRPVDPVKENFIHLVGLGLLLLLMVIITYNDILQLYVFNQVPGQQ</sequence>
<dbReference type="Pfam" id="PF02163">
    <property type="entry name" value="Peptidase_M50"/>
    <property type="match status" value="1"/>
</dbReference>
<dbReference type="InterPro" id="IPR036034">
    <property type="entry name" value="PDZ_sf"/>
</dbReference>
<evidence type="ECO:0000256" key="2">
    <source>
        <dbReference type="ARBA" id="ARBA00004141"/>
    </source>
</evidence>
<protein>
    <recommendedName>
        <fullName evidence="11">Zinc metalloprotease</fullName>
        <ecNumber evidence="11">3.4.24.-</ecNumber>
    </recommendedName>
</protein>
<proteinExistence type="inferred from homology"/>
<dbReference type="InterPro" id="IPR001478">
    <property type="entry name" value="PDZ"/>
</dbReference>
<dbReference type="Pfam" id="PF17820">
    <property type="entry name" value="PDZ_6"/>
    <property type="match status" value="1"/>
</dbReference>
<dbReference type="RefSeq" id="WP_277442473.1">
    <property type="nucleotide sequence ID" value="NZ_JAKOAV010000003.1"/>
</dbReference>
<dbReference type="EMBL" id="JAKOAV010000003">
    <property type="protein sequence ID" value="MDF9407278.1"/>
    <property type="molecule type" value="Genomic_DNA"/>
</dbReference>
<dbReference type="NCBIfam" id="TIGR00054">
    <property type="entry name" value="RIP metalloprotease RseP"/>
    <property type="match status" value="1"/>
</dbReference>
<keyword evidence="14" id="KW-1185">Reference proteome</keyword>
<feature type="transmembrane region" description="Helical" evidence="11">
    <location>
        <begin position="265"/>
        <end position="285"/>
    </location>
</feature>
<evidence type="ECO:0000256" key="6">
    <source>
        <dbReference type="ARBA" id="ARBA00022801"/>
    </source>
</evidence>
<name>A0A9X4H2G9_9FIRM</name>
<dbReference type="CDD" id="cd23081">
    <property type="entry name" value="cpPDZ_EcRseP-like"/>
    <property type="match status" value="1"/>
</dbReference>
<dbReference type="SUPFAM" id="SSF50156">
    <property type="entry name" value="PDZ domain-like"/>
    <property type="match status" value="1"/>
</dbReference>
<keyword evidence="7 11" id="KW-0862">Zinc</keyword>
<feature type="transmembrane region" description="Helical" evidence="11">
    <location>
        <begin position="315"/>
        <end position="333"/>
    </location>
</feature>
<dbReference type="GO" id="GO:0016020">
    <property type="term" value="C:membrane"/>
    <property type="evidence" value="ECO:0007669"/>
    <property type="project" value="UniProtKB-SubCell"/>
</dbReference>
<dbReference type="AlphaFoldDB" id="A0A9X4H2G9"/>
<evidence type="ECO:0000256" key="8">
    <source>
        <dbReference type="ARBA" id="ARBA00022989"/>
    </source>
</evidence>
<dbReference type="EC" id="3.4.24.-" evidence="11"/>
<dbReference type="InterPro" id="IPR008915">
    <property type="entry name" value="Peptidase_M50"/>
</dbReference>
<organism evidence="13 14">
    <name type="scientific">Pelotomaculum isophthalicicum JI</name>
    <dbReference type="NCBI Taxonomy" id="947010"/>
    <lineage>
        <taxon>Bacteria</taxon>
        <taxon>Bacillati</taxon>
        <taxon>Bacillota</taxon>
        <taxon>Clostridia</taxon>
        <taxon>Eubacteriales</taxon>
        <taxon>Desulfotomaculaceae</taxon>
        <taxon>Pelotomaculum</taxon>
    </lineage>
</organism>
<dbReference type="PANTHER" id="PTHR42837">
    <property type="entry name" value="REGULATOR OF SIGMA-E PROTEASE RSEP"/>
    <property type="match status" value="1"/>
</dbReference>
<comment type="similarity">
    <text evidence="3 11">Belongs to the peptidase M50B family.</text>
</comment>
<dbReference type="InterPro" id="IPR004387">
    <property type="entry name" value="Pept_M50_Zn"/>
</dbReference>
<dbReference type="GO" id="GO:0046872">
    <property type="term" value="F:metal ion binding"/>
    <property type="evidence" value="ECO:0007669"/>
    <property type="project" value="UniProtKB-KW"/>
</dbReference>
<dbReference type="Gene3D" id="2.30.42.10">
    <property type="match status" value="1"/>
</dbReference>
<evidence type="ECO:0000256" key="5">
    <source>
        <dbReference type="ARBA" id="ARBA00022692"/>
    </source>
</evidence>
<dbReference type="PROSITE" id="PS50106">
    <property type="entry name" value="PDZ"/>
    <property type="match status" value="1"/>
</dbReference>
<keyword evidence="4" id="KW-0645">Protease</keyword>
<evidence type="ECO:0000256" key="1">
    <source>
        <dbReference type="ARBA" id="ARBA00001947"/>
    </source>
</evidence>
<evidence type="ECO:0000256" key="7">
    <source>
        <dbReference type="ARBA" id="ARBA00022833"/>
    </source>
</evidence>
<evidence type="ECO:0000256" key="4">
    <source>
        <dbReference type="ARBA" id="ARBA00022670"/>
    </source>
</evidence>
<keyword evidence="5 11" id="KW-0812">Transmembrane</keyword>
<keyword evidence="10 11" id="KW-0472">Membrane</keyword>
<keyword evidence="6 11" id="KW-0378">Hydrolase</keyword>
<dbReference type="PANTHER" id="PTHR42837:SF2">
    <property type="entry name" value="MEMBRANE METALLOPROTEASE ARASP2, CHLOROPLASTIC-RELATED"/>
    <property type="match status" value="1"/>
</dbReference>
<accession>A0A9X4H2G9</accession>
<dbReference type="GO" id="GO:0006508">
    <property type="term" value="P:proteolysis"/>
    <property type="evidence" value="ECO:0007669"/>
    <property type="project" value="UniProtKB-KW"/>
</dbReference>
<feature type="transmembrane region" description="Helical" evidence="11">
    <location>
        <begin position="93"/>
        <end position="117"/>
    </location>
</feature>
<evidence type="ECO:0000259" key="12">
    <source>
        <dbReference type="PROSITE" id="PS50106"/>
    </source>
</evidence>
<evidence type="ECO:0000313" key="14">
    <source>
        <dbReference type="Proteomes" id="UP001154312"/>
    </source>
</evidence>
<comment type="subcellular location">
    <subcellularLocation>
        <location evidence="2">Membrane</location>
        <topology evidence="2">Multi-pass membrane protein</topology>
    </subcellularLocation>
</comment>
<keyword evidence="9 11" id="KW-0482">Metalloprotease</keyword>
<reference evidence="13" key="1">
    <citation type="submission" date="2022-02" db="EMBL/GenBank/DDBJ databases">
        <authorList>
            <person name="Leng L."/>
        </authorList>
    </citation>
    <scope>NUCLEOTIDE SEQUENCE</scope>
    <source>
        <strain evidence="13">JI</strain>
    </source>
</reference>
<keyword evidence="11" id="KW-0479">Metal-binding</keyword>
<dbReference type="SMART" id="SM00228">
    <property type="entry name" value="PDZ"/>
    <property type="match status" value="1"/>
</dbReference>
<gene>
    <name evidence="13" type="primary">rseP</name>
    <name evidence="13" type="ORF">L7E55_02720</name>
</gene>
<keyword evidence="8 11" id="KW-1133">Transmembrane helix</keyword>
<dbReference type="GO" id="GO:0004222">
    <property type="term" value="F:metalloendopeptidase activity"/>
    <property type="evidence" value="ECO:0007669"/>
    <property type="project" value="InterPro"/>
</dbReference>
<comment type="cofactor">
    <cofactor evidence="1 11">
        <name>Zn(2+)</name>
        <dbReference type="ChEBI" id="CHEBI:29105"/>
    </cofactor>
</comment>